<protein>
    <submittedName>
        <fullName evidence="3">SafA/ExsA family spore coat assembly protein</fullName>
    </submittedName>
</protein>
<feature type="region of interest" description="Disordered" evidence="1">
    <location>
        <begin position="47"/>
        <end position="90"/>
    </location>
</feature>
<name>A0ABW2K2N5_9BACI</name>
<dbReference type="Gene3D" id="3.10.350.10">
    <property type="entry name" value="LysM domain"/>
    <property type="match status" value="1"/>
</dbReference>
<evidence type="ECO:0000313" key="4">
    <source>
        <dbReference type="Proteomes" id="UP001596494"/>
    </source>
</evidence>
<dbReference type="InterPro" id="IPR018392">
    <property type="entry name" value="LysM"/>
</dbReference>
<evidence type="ECO:0000256" key="1">
    <source>
        <dbReference type="SAM" id="MobiDB-lite"/>
    </source>
</evidence>
<feature type="domain" description="LysM" evidence="2">
    <location>
        <begin position="2"/>
        <end position="47"/>
    </location>
</feature>
<dbReference type="CDD" id="cd00118">
    <property type="entry name" value="LysM"/>
    <property type="match status" value="1"/>
</dbReference>
<comment type="caution">
    <text evidence="3">The sequence shown here is derived from an EMBL/GenBank/DDBJ whole genome shotgun (WGS) entry which is preliminary data.</text>
</comment>
<organism evidence="3 4">
    <name type="scientific">Halobacillus campisalis</name>
    <dbReference type="NCBI Taxonomy" id="435909"/>
    <lineage>
        <taxon>Bacteria</taxon>
        <taxon>Bacillati</taxon>
        <taxon>Bacillota</taxon>
        <taxon>Bacilli</taxon>
        <taxon>Bacillales</taxon>
        <taxon>Bacillaceae</taxon>
        <taxon>Halobacillus</taxon>
    </lineage>
</organism>
<dbReference type="SMART" id="SM00257">
    <property type="entry name" value="LysM"/>
    <property type="match status" value="1"/>
</dbReference>
<dbReference type="PANTHER" id="PTHR33734:SF34">
    <property type="entry name" value="SPOIVD-ASSOCIATED FACTOR A"/>
    <property type="match status" value="1"/>
</dbReference>
<dbReference type="Proteomes" id="UP001596494">
    <property type="component" value="Unassembled WGS sequence"/>
</dbReference>
<reference evidence="4" key="1">
    <citation type="journal article" date="2019" name="Int. J. Syst. Evol. Microbiol.">
        <title>The Global Catalogue of Microorganisms (GCM) 10K type strain sequencing project: providing services to taxonomists for standard genome sequencing and annotation.</title>
        <authorList>
            <consortium name="The Broad Institute Genomics Platform"/>
            <consortium name="The Broad Institute Genome Sequencing Center for Infectious Disease"/>
            <person name="Wu L."/>
            <person name="Ma J."/>
        </authorList>
    </citation>
    <scope>NUCLEOTIDE SEQUENCE [LARGE SCALE GENOMIC DNA]</scope>
    <source>
        <strain evidence="4">CCUG 73951</strain>
    </source>
</reference>
<evidence type="ECO:0000313" key="3">
    <source>
        <dbReference type="EMBL" id="MFC7321009.1"/>
    </source>
</evidence>
<feature type="compositionally biased region" description="Basic and acidic residues" evidence="1">
    <location>
        <begin position="165"/>
        <end position="175"/>
    </location>
</feature>
<dbReference type="PROSITE" id="PS51782">
    <property type="entry name" value="LYSM"/>
    <property type="match status" value="1"/>
</dbReference>
<gene>
    <name evidence="3" type="primary">safA</name>
    <name evidence="3" type="ORF">ACFQMN_08965</name>
</gene>
<dbReference type="PANTHER" id="PTHR33734">
    <property type="entry name" value="LYSM DOMAIN-CONTAINING GPI-ANCHORED PROTEIN 2"/>
    <property type="match status" value="1"/>
</dbReference>
<dbReference type="NCBIfam" id="TIGR02899">
    <property type="entry name" value="spore_safA"/>
    <property type="match status" value="1"/>
</dbReference>
<dbReference type="Pfam" id="PF01476">
    <property type="entry name" value="LysM"/>
    <property type="match status" value="1"/>
</dbReference>
<dbReference type="InterPro" id="IPR014248">
    <property type="entry name" value="Spore_coat_assembly_SafA"/>
</dbReference>
<feature type="region of interest" description="Disordered" evidence="1">
    <location>
        <begin position="161"/>
        <end position="191"/>
    </location>
</feature>
<dbReference type="EMBL" id="JBHTBY010000006">
    <property type="protein sequence ID" value="MFC7321009.1"/>
    <property type="molecule type" value="Genomic_DNA"/>
</dbReference>
<dbReference type="RefSeq" id="WP_289214555.1">
    <property type="nucleotide sequence ID" value="NZ_JAPVRC010000001.1"/>
</dbReference>
<sequence>MRIHIVQKGDTLWKISKKYGVNFEELKSVNSQLSNPDMIMPGMKIKVPQGKTPVKKEAPKKENVKKEAPKKEAPKKEMPKPKPKTIPKPIPQIKEDEKMPQVNKPMPMMEKPMMPIQMNMPIQMPMDQHMQNYYTTFHLPQMPAPEESSESPVYEKPMKPMKPMKHMEKPSKQETAKSLPMEQESETKPMQSMPMQNMPMQSMPMQNIPMQSMPMQNMPMHSMPKHSMPMQNMPMQNMPKHSMPMQNMPMHYQHSPWDSFWCPPYHHAMMGMPHSPQMMPYENEMMNHQYPQQMPYQNAAANEMYEMEMDEESESSYVGGAQQESDCGCGAPKPFTQPQMMDYGYPPNQMMQPQMNGWHPYAMMNNDYQMRGLYFPQQPPQPFQNWAPEQTWQDDDGDDS</sequence>
<accession>A0ABW2K2N5</accession>
<dbReference type="SUPFAM" id="SSF54106">
    <property type="entry name" value="LysM domain"/>
    <property type="match status" value="1"/>
</dbReference>
<proteinExistence type="predicted"/>
<evidence type="ECO:0000259" key="2">
    <source>
        <dbReference type="PROSITE" id="PS51782"/>
    </source>
</evidence>
<feature type="compositionally biased region" description="Basic and acidic residues" evidence="1">
    <location>
        <begin position="54"/>
        <end position="80"/>
    </location>
</feature>
<keyword evidence="4" id="KW-1185">Reference proteome</keyword>
<feature type="region of interest" description="Disordered" evidence="1">
    <location>
        <begin position="373"/>
        <end position="400"/>
    </location>
</feature>
<dbReference type="InterPro" id="IPR036779">
    <property type="entry name" value="LysM_dom_sf"/>
</dbReference>